<evidence type="ECO:0000256" key="1">
    <source>
        <dbReference type="SAM" id="Coils"/>
    </source>
</evidence>
<proteinExistence type="predicted"/>
<feature type="region of interest" description="Disordered" evidence="2">
    <location>
        <begin position="1"/>
        <end position="27"/>
    </location>
</feature>
<dbReference type="Proteomes" id="UP001521222">
    <property type="component" value="Unassembled WGS sequence"/>
</dbReference>
<feature type="compositionally biased region" description="Low complexity" evidence="2">
    <location>
        <begin position="1"/>
        <end position="19"/>
    </location>
</feature>
<keyword evidence="1" id="KW-0175">Coiled coil</keyword>
<feature type="coiled-coil region" evidence="1">
    <location>
        <begin position="82"/>
        <end position="154"/>
    </location>
</feature>
<dbReference type="EMBL" id="JAKIXB020000050">
    <property type="protein sequence ID" value="KAL1592099.1"/>
    <property type="molecule type" value="Genomic_DNA"/>
</dbReference>
<evidence type="ECO:0000313" key="4">
    <source>
        <dbReference type="Proteomes" id="UP001521222"/>
    </source>
</evidence>
<comment type="caution">
    <text evidence="3">The sequence shown here is derived from an EMBL/GenBank/DDBJ whole genome shotgun (WGS) entry which is preliminary data.</text>
</comment>
<sequence>MSAATATAAADVASTTSQAEEIAGLKRTNHALKCEKEAAVKRAAMRFKDKTHANRRAERAEQLYKKEALERQDDQAKATALFANYNQTISALKANLLRAQQARPSGEQSYGMQAAKAELEAAIVQQKETTAQLQASANQRLQEMQSRIEGDKAQISKDAEQYYQRSLEEAKKKIEDDTLHKSKGKISRLQAQYQSEIATLRQQLQEKEAMINW</sequence>
<evidence type="ECO:0000256" key="2">
    <source>
        <dbReference type="SAM" id="MobiDB-lite"/>
    </source>
</evidence>
<evidence type="ECO:0000313" key="3">
    <source>
        <dbReference type="EMBL" id="KAL1592099.1"/>
    </source>
</evidence>
<gene>
    <name evidence="3" type="ORF">SLS59_009981</name>
</gene>
<keyword evidence="4" id="KW-1185">Reference proteome</keyword>
<protein>
    <submittedName>
        <fullName evidence="3">Uncharacterized protein</fullName>
    </submittedName>
</protein>
<accession>A0ABR3QIX1</accession>
<reference evidence="3 4" key="1">
    <citation type="submission" date="2024-02" db="EMBL/GenBank/DDBJ databases">
        <title>De novo assembly and annotation of 12 fungi associated with fruit tree decline syndrome in Ontario, Canada.</title>
        <authorList>
            <person name="Sulman M."/>
            <person name="Ellouze W."/>
            <person name="Ilyukhin E."/>
        </authorList>
    </citation>
    <scope>NUCLEOTIDE SEQUENCE [LARGE SCALE GENOMIC DNA]</scope>
    <source>
        <strain evidence="3 4">M97-236</strain>
    </source>
</reference>
<organism evidence="3 4">
    <name type="scientific">Nothophoma quercina</name>
    <dbReference type="NCBI Taxonomy" id="749835"/>
    <lineage>
        <taxon>Eukaryota</taxon>
        <taxon>Fungi</taxon>
        <taxon>Dikarya</taxon>
        <taxon>Ascomycota</taxon>
        <taxon>Pezizomycotina</taxon>
        <taxon>Dothideomycetes</taxon>
        <taxon>Pleosporomycetidae</taxon>
        <taxon>Pleosporales</taxon>
        <taxon>Pleosporineae</taxon>
        <taxon>Didymellaceae</taxon>
        <taxon>Nothophoma</taxon>
    </lineage>
</organism>
<name>A0ABR3QIX1_9PLEO</name>